<reference evidence="2 4" key="2">
    <citation type="submission" date="2018-06" db="EMBL/GenBank/DDBJ databases">
        <authorList>
            <consortium name="Pathogen Informatics"/>
            <person name="Doyle S."/>
        </authorList>
    </citation>
    <scope>NUCLEOTIDE SEQUENCE [LARGE SCALE GENOMIC DNA]</scope>
    <source>
        <strain evidence="2 4">NCTC12388</strain>
    </source>
</reference>
<protein>
    <submittedName>
        <fullName evidence="2">Uncharacterized protein</fullName>
    </submittedName>
</protein>
<evidence type="ECO:0000313" key="3">
    <source>
        <dbReference type="Proteomes" id="UP000054691"/>
    </source>
</evidence>
<organism evidence="2 4">
    <name type="scientific">Legionella gratiana</name>
    <dbReference type="NCBI Taxonomy" id="45066"/>
    <lineage>
        <taxon>Bacteria</taxon>
        <taxon>Pseudomonadati</taxon>
        <taxon>Pseudomonadota</taxon>
        <taxon>Gammaproteobacteria</taxon>
        <taxon>Legionellales</taxon>
        <taxon>Legionellaceae</taxon>
        <taxon>Legionella</taxon>
    </lineage>
</organism>
<dbReference type="RefSeq" id="WP_058500053.1">
    <property type="nucleotide sequence ID" value="NZ_CAAAHW010000001.1"/>
</dbReference>
<dbReference type="Proteomes" id="UP000254476">
    <property type="component" value="Unassembled WGS sequence"/>
</dbReference>
<name>A0A378J6G9_9GAMM</name>
<evidence type="ECO:0000313" key="4">
    <source>
        <dbReference type="Proteomes" id="UP000254476"/>
    </source>
</evidence>
<dbReference type="EMBL" id="UGOB01000001">
    <property type="protein sequence ID" value="STX43039.1"/>
    <property type="molecule type" value="Genomic_DNA"/>
</dbReference>
<accession>A0A378J6G9</accession>
<keyword evidence="3" id="KW-1185">Reference proteome</keyword>
<evidence type="ECO:0000313" key="2">
    <source>
        <dbReference type="EMBL" id="STX43039.1"/>
    </source>
</evidence>
<evidence type="ECO:0000313" key="1">
    <source>
        <dbReference type="EMBL" id="KTD06186.1"/>
    </source>
</evidence>
<dbReference type="Proteomes" id="UP000054691">
    <property type="component" value="Unassembled WGS sequence"/>
</dbReference>
<dbReference type="OrthoDB" id="5653558at2"/>
<dbReference type="AlphaFoldDB" id="A0A378J6G9"/>
<gene>
    <name evidence="1" type="ORF">Lgra_2963</name>
    <name evidence="2" type="ORF">NCTC12388_00923</name>
</gene>
<dbReference type="EMBL" id="LNYE01000029">
    <property type="protein sequence ID" value="KTD06186.1"/>
    <property type="molecule type" value="Genomic_DNA"/>
</dbReference>
<proteinExistence type="predicted"/>
<sequence length="71" mass="7773">MLRFMGFFAQPAKTAIQTGACAVATTVLASGAYQAGTVVKDKVKEKYQQLQCNEPHQNDCYFPKIGFNISP</sequence>
<reference evidence="1 3" key="1">
    <citation type="submission" date="2015-11" db="EMBL/GenBank/DDBJ databases">
        <title>Genomic analysis of 38 Legionella species identifies large and diverse effector repertoires.</title>
        <authorList>
            <person name="Burstein D."/>
            <person name="Amaro F."/>
            <person name="Zusman T."/>
            <person name="Lifshitz Z."/>
            <person name="Cohen O."/>
            <person name="Gilbert J.A."/>
            <person name="Pupko T."/>
            <person name="Shuman H.A."/>
            <person name="Segal G."/>
        </authorList>
    </citation>
    <scope>NUCLEOTIDE SEQUENCE [LARGE SCALE GENOMIC DNA]</scope>
    <source>
        <strain evidence="1 3">Lyon 8420412</strain>
    </source>
</reference>